<gene>
    <name evidence="1" type="ORF">Nocox_11390</name>
</gene>
<reference evidence="1 2" key="1">
    <citation type="journal article" date="2021" name="ACS Chem. Biol.">
        <title>Genomic-Led Discovery of a Novel Glycopeptide Antibiotic by Nonomuraea coxensis DSM 45129.</title>
        <authorList>
            <person name="Yushchuk O."/>
            <person name="Vior N.M."/>
            <person name="Andreo-Vidal A."/>
            <person name="Berini F."/>
            <person name="Ruckert C."/>
            <person name="Busche T."/>
            <person name="Binda E."/>
            <person name="Kalinowski J."/>
            <person name="Truman A.W."/>
            <person name="Marinelli F."/>
        </authorList>
    </citation>
    <scope>NUCLEOTIDE SEQUENCE [LARGE SCALE GENOMIC DNA]</scope>
    <source>
        <strain evidence="1 2">DSM 45129</strain>
    </source>
</reference>
<protein>
    <submittedName>
        <fullName evidence="1">Uncharacterized protein</fullName>
    </submittedName>
</protein>
<dbReference type="RefSeq" id="WP_157383267.1">
    <property type="nucleotide sequence ID" value="NZ_CP068985.1"/>
</dbReference>
<accession>A0ABX8TX93</accession>
<sequence length="76" mass="7994">MRSTIVEILAPQPSSWYKNPASTAAKGGCSQHGTPPCHDPIVASVVLANALSENIQLAVCRRGLDDLKKGQAGEHT</sequence>
<dbReference type="EMBL" id="CP068985">
    <property type="protein sequence ID" value="QYC39896.1"/>
    <property type="molecule type" value="Genomic_DNA"/>
</dbReference>
<name>A0ABX8TX93_9ACTN</name>
<keyword evidence="2" id="KW-1185">Reference proteome</keyword>
<dbReference type="Proteomes" id="UP000824681">
    <property type="component" value="Chromosome"/>
</dbReference>
<evidence type="ECO:0000313" key="1">
    <source>
        <dbReference type="EMBL" id="QYC39896.1"/>
    </source>
</evidence>
<proteinExistence type="predicted"/>
<organism evidence="1 2">
    <name type="scientific">Nonomuraea coxensis DSM 45129</name>
    <dbReference type="NCBI Taxonomy" id="1122611"/>
    <lineage>
        <taxon>Bacteria</taxon>
        <taxon>Bacillati</taxon>
        <taxon>Actinomycetota</taxon>
        <taxon>Actinomycetes</taxon>
        <taxon>Streptosporangiales</taxon>
        <taxon>Streptosporangiaceae</taxon>
        <taxon>Nonomuraea</taxon>
    </lineage>
</organism>
<evidence type="ECO:0000313" key="2">
    <source>
        <dbReference type="Proteomes" id="UP000824681"/>
    </source>
</evidence>